<proteinExistence type="predicted"/>
<feature type="region of interest" description="Disordered" evidence="2">
    <location>
        <begin position="50"/>
        <end position="100"/>
    </location>
</feature>
<organism evidence="4 5">
    <name type="scientific">Xylaria bambusicola</name>
    <dbReference type="NCBI Taxonomy" id="326684"/>
    <lineage>
        <taxon>Eukaryota</taxon>
        <taxon>Fungi</taxon>
        <taxon>Dikarya</taxon>
        <taxon>Ascomycota</taxon>
        <taxon>Pezizomycotina</taxon>
        <taxon>Sordariomycetes</taxon>
        <taxon>Xylariomycetidae</taxon>
        <taxon>Xylariales</taxon>
        <taxon>Xylariaceae</taxon>
        <taxon>Xylaria</taxon>
    </lineage>
</organism>
<feature type="compositionally biased region" description="Polar residues" evidence="2">
    <location>
        <begin position="65"/>
        <end position="79"/>
    </location>
</feature>
<evidence type="ECO:0000313" key="5">
    <source>
        <dbReference type="Proteomes" id="UP001305414"/>
    </source>
</evidence>
<evidence type="ECO:0000259" key="3">
    <source>
        <dbReference type="Pfam" id="PF14197"/>
    </source>
</evidence>
<evidence type="ECO:0000313" key="4">
    <source>
        <dbReference type="EMBL" id="KAK5630530.1"/>
    </source>
</evidence>
<dbReference type="InterPro" id="IPR025925">
    <property type="entry name" value="PPC89_CLD"/>
</dbReference>
<keyword evidence="5" id="KW-1185">Reference proteome</keyword>
<feature type="coiled-coil region" evidence="1">
    <location>
        <begin position="190"/>
        <end position="258"/>
    </location>
</feature>
<keyword evidence="1" id="KW-0175">Coiled coil</keyword>
<name>A0AAN7YYK8_9PEZI</name>
<feature type="domain" description="PPC89 centrosome localisation" evidence="3">
    <location>
        <begin position="243"/>
        <end position="295"/>
    </location>
</feature>
<evidence type="ECO:0000256" key="1">
    <source>
        <dbReference type="SAM" id="Coils"/>
    </source>
</evidence>
<evidence type="ECO:0000256" key="2">
    <source>
        <dbReference type="SAM" id="MobiDB-lite"/>
    </source>
</evidence>
<feature type="coiled-coil region" evidence="1">
    <location>
        <begin position="287"/>
        <end position="377"/>
    </location>
</feature>
<dbReference type="Proteomes" id="UP001305414">
    <property type="component" value="Unassembled WGS sequence"/>
</dbReference>
<accession>A0AAN7YYK8</accession>
<protein>
    <recommendedName>
        <fullName evidence="3">PPC89 centrosome localisation domain-containing protein</fullName>
    </recommendedName>
</protein>
<reference evidence="4 5" key="1">
    <citation type="submission" date="2023-10" db="EMBL/GenBank/DDBJ databases">
        <title>Draft genome sequence of Xylaria bambusicola isolate GMP-LS, the root and basal stem rot pathogen of sugarcane in Indonesia.</title>
        <authorList>
            <person name="Selvaraj P."/>
            <person name="Muralishankar V."/>
            <person name="Muruganantham S."/>
            <person name="Sp S."/>
            <person name="Haryani S."/>
            <person name="Lau K.J.X."/>
            <person name="Naqvi N.I."/>
        </authorList>
    </citation>
    <scope>NUCLEOTIDE SEQUENCE [LARGE SCALE GENOMIC DNA]</scope>
    <source>
        <strain evidence="4">GMP-LS</strain>
    </source>
</reference>
<dbReference type="Pfam" id="PF14197">
    <property type="entry name" value="Cep57_CLD_2"/>
    <property type="match status" value="1"/>
</dbReference>
<feature type="compositionally biased region" description="Basic and acidic residues" evidence="2">
    <location>
        <begin position="52"/>
        <end position="64"/>
    </location>
</feature>
<comment type="caution">
    <text evidence="4">The sequence shown here is derived from an EMBL/GenBank/DDBJ whole genome shotgun (WGS) entry which is preliminary data.</text>
</comment>
<feature type="compositionally biased region" description="Polar residues" evidence="2">
    <location>
        <begin position="91"/>
        <end position="100"/>
    </location>
</feature>
<sequence length="471" mass="53776">MFNSSIFGSNSPRLRVPHQAPIAEVEETMELPPLHPTSGNLTKLLNTLQTARSEKVQTEQESVKRSSQISPKSQPNTGFSADAVRRPKRQPQLNIHSTSSPSILNQTAHSFFLPQFSHLDDFLTGTLRWSSFKNGTPIFVKHGRVHDRVTKRSPDHHADFEDVNIPKEEEEIFVSLDKIREEIQILQEHDEHVSKQAEQLQSEVAELQDHIARLKSRKDSAMGSDSDSSMIMQLTTQKSQLAEKLASLRAELDQANRRIGSNEIHNQSIVAERDRLLHQTSDIIRERDNLRDQVSKHEITIDRLQNRNDALTREKLALEQDLQGAEEAFNSLHQQYARSELLVKDLKDDNLRVERQYEGLYNSNQHLQQENAELEQRGYKVAESCGRVKQELSQKMDTQYAQQIQGAVPSLSKEKLTKMTHNWESSDRFTVVSETSAKATTSRMHRMHLLTATATLGDQSDKRFSSIIARI</sequence>
<gene>
    <name evidence="4" type="ORF">RRF57_006245</name>
</gene>
<dbReference type="AlphaFoldDB" id="A0AAN7YYK8"/>
<dbReference type="EMBL" id="JAWHQM010000016">
    <property type="protein sequence ID" value="KAK5630530.1"/>
    <property type="molecule type" value="Genomic_DNA"/>
</dbReference>